<feature type="region of interest" description="Disordered" evidence="12">
    <location>
        <begin position="83"/>
        <end position="131"/>
    </location>
</feature>
<evidence type="ECO:0000256" key="2">
    <source>
        <dbReference type="ARBA" id="ARBA00022490"/>
    </source>
</evidence>
<evidence type="ECO:0000259" key="13">
    <source>
        <dbReference type="SMART" id="SM00382"/>
    </source>
</evidence>
<dbReference type="GO" id="GO:0005886">
    <property type="term" value="C:plasma membrane"/>
    <property type="evidence" value="ECO:0007669"/>
    <property type="project" value="TreeGrafter"/>
</dbReference>
<dbReference type="FunFam" id="1.10.8.60:FF:000003">
    <property type="entry name" value="Chromosomal replication initiator protein DnaA"/>
    <property type="match status" value="1"/>
</dbReference>
<dbReference type="SMART" id="SM00382">
    <property type="entry name" value="AAA"/>
    <property type="match status" value="1"/>
</dbReference>
<comment type="similarity">
    <text evidence="1 8 11">Belongs to the DnaA family.</text>
</comment>
<feature type="binding site" evidence="8">
    <location>
        <position position="174"/>
    </location>
    <ligand>
        <name>ATP</name>
        <dbReference type="ChEBI" id="CHEBI:30616"/>
    </ligand>
</feature>
<feature type="binding site" evidence="8">
    <location>
        <position position="176"/>
    </location>
    <ligand>
        <name>ATP</name>
        <dbReference type="ChEBI" id="CHEBI:30616"/>
    </ligand>
</feature>
<dbReference type="Gene3D" id="3.40.50.300">
    <property type="entry name" value="P-loop containing nucleotide triphosphate hydrolases"/>
    <property type="match status" value="1"/>
</dbReference>
<dbReference type="InterPro" id="IPR001957">
    <property type="entry name" value="Chromosome_initiator_DnaA"/>
</dbReference>
<feature type="region of interest" description="Domain I, interacts with DnaA modulators" evidence="8">
    <location>
        <begin position="1"/>
        <end position="94"/>
    </location>
</feature>
<comment type="function">
    <text evidence="8 10">Plays an essential role in the initiation and regulation of chromosomal replication. ATP-DnaA binds to the origin of replication (oriC) to initiate formation of the DNA replication initiation complex once per cell cycle. Binds the DnaA box (a 9 base pair repeat at the origin) and separates the double-stranded (ds)DNA. Forms a right-handed helical filament on oriC DNA; dsDNA binds to the exterior of the filament while single-stranded (ss)DNA is stabiized in the filament's interior. The ATP-DnaA-oriC complex binds and stabilizes one strand of the AT-rich DNA unwinding element (DUE), permitting loading of DNA polymerase. After initiation quickly degrades to an ADP-DnaA complex that is not apt for DNA replication. Binds acidic phospholipids.</text>
</comment>
<dbReference type="Pfam" id="PF08299">
    <property type="entry name" value="Bac_DnaA_C"/>
    <property type="match status" value="1"/>
</dbReference>
<dbReference type="SUPFAM" id="SSF48295">
    <property type="entry name" value="TrpR-like"/>
    <property type="match status" value="1"/>
</dbReference>
<evidence type="ECO:0000256" key="8">
    <source>
        <dbReference type="HAMAP-Rule" id="MF_00377"/>
    </source>
</evidence>
<dbReference type="InterPro" id="IPR010921">
    <property type="entry name" value="Trp_repressor/repl_initiator"/>
</dbReference>
<name>A0A934VP84_9BACT</name>
<dbReference type="PANTHER" id="PTHR30050">
    <property type="entry name" value="CHROMOSOMAL REPLICATION INITIATOR PROTEIN DNAA"/>
    <property type="match status" value="1"/>
</dbReference>
<dbReference type="InterPro" id="IPR024633">
    <property type="entry name" value="DnaA_N_dom"/>
</dbReference>
<dbReference type="HAMAP" id="MF_00377">
    <property type="entry name" value="DnaA_bact"/>
    <property type="match status" value="1"/>
</dbReference>
<dbReference type="Gene3D" id="1.10.8.60">
    <property type="match status" value="1"/>
</dbReference>
<evidence type="ECO:0000259" key="14">
    <source>
        <dbReference type="SMART" id="SM00760"/>
    </source>
</evidence>
<comment type="caution">
    <text evidence="8">Lacks conserved residue(s) required for the propagation of feature annotation.</text>
</comment>
<dbReference type="CDD" id="cd06571">
    <property type="entry name" value="Bac_DnaA_C"/>
    <property type="match status" value="1"/>
</dbReference>
<keyword evidence="2 8" id="KW-0963">Cytoplasm</keyword>
<accession>A0A934VP84</accession>
<dbReference type="SMART" id="SM00760">
    <property type="entry name" value="Bac_DnaA_C"/>
    <property type="match status" value="1"/>
</dbReference>
<feature type="region of interest" description="Domain IV, binds dsDNA" evidence="8">
    <location>
        <begin position="345"/>
        <end position="465"/>
    </location>
</feature>
<dbReference type="RefSeq" id="WP_200353771.1">
    <property type="nucleotide sequence ID" value="NZ_JAENIL010000002.1"/>
</dbReference>
<dbReference type="GO" id="GO:0006275">
    <property type="term" value="P:regulation of DNA replication"/>
    <property type="evidence" value="ECO:0007669"/>
    <property type="project" value="UniProtKB-UniRule"/>
</dbReference>
<dbReference type="Pfam" id="PF00308">
    <property type="entry name" value="Bac_DnaA"/>
    <property type="match status" value="1"/>
</dbReference>
<dbReference type="InterPro" id="IPR038454">
    <property type="entry name" value="DnaA_N_sf"/>
</dbReference>
<keyword evidence="4 8" id="KW-0547">Nucleotide-binding</keyword>
<dbReference type="CDD" id="cd00009">
    <property type="entry name" value="AAA"/>
    <property type="match status" value="1"/>
</dbReference>
<dbReference type="Gene3D" id="3.30.300.180">
    <property type="match status" value="1"/>
</dbReference>
<dbReference type="InterPro" id="IPR013159">
    <property type="entry name" value="DnaA_C"/>
</dbReference>
<dbReference type="PANTHER" id="PTHR30050:SF2">
    <property type="entry name" value="CHROMOSOMAL REPLICATION INITIATOR PROTEIN DNAA"/>
    <property type="match status" value="1"/>
</dbReference>
<keyword evidence="7 8" id="KW-0238">DNA-binding</keyword>
<dbReference type="GO" id="GO:0005737">
    <property type="term" value="C:cytoplasm"/>
    <property type="evidence" value="ECO:0007669"/>
    <property type="project" value="UniProtKB-SubCell"/>
</dbReference>
<dbReference type="FunFam" id="3.40.50.300:FF:000668">
    <property type="entry name" value="Chromosomal replication initiator protein DnaA"/>
    <property type="match status" value="1"/>
</dbReference>
<gene>
    <name evidence="8 15" type="primary">dnaA</name>
    <name evidence="15" type="ORF">JIN87_01680</name>
</gene>
<evidence type="ECO:0000256" key="6">
    <source>
        <dbReference type="ARBA" id="ARBA00023121"/>
    </source>
</evidence>
<keyword evidence="16" id="KW-1185">Reference proteome</keyword>
<sequence>MPQLTEQTLLWDKVKSELSQVLPADIFQSWFTDLVCLEAKGENVVLGVQNAFTAYWISDNYLDLIAKSFQAQLGHPVSVSISNDAPAPEAEEETVAESSAVAAPRERLVTETPRPRANNRAHKTGEANLNPRNTFENFVNGSNSQLAHAASIAVASSPAGAYNPLFLYGETGLGKTHLMHAVGHHILQNRPDARVVYLSSEKFTNEFISAIQENTLSKFRQRYRNVDVLLIDDVQFLSGKERIQEEFFHTFNDLFESQKQIFLSSDRPANEIAKLESRLVSRFQWGLVTDIQAPDFETRVAILRKKALQHNYDINDEVLHFIAKHIAKNIRRLEGALIKVCSYSSLTNKPLTIEICEQLLSDVLMEAAKQQLNIDTIQKKVAEYFELRHSDMLSRRRPAHIAVPRQIAMYLSRELTKHSLQEVGEAFGGRDHGTVIHACKQVDNLVEQDDSVRHSVEYLKSILSK</sequence>
<evidence type="ECO:0000256" key="11">
    <source>
        <dbReference type="RuleBase" id="RU004227"/>
    </source>
</evidence>
<evidence type="ECO:0000313" key="15">
    <source>
        <dbReference type="EMBL" id="MBK1875555.1"/>
    </source>
</evidence>
<keyword evidence="5 8" id="KW-0067">ATP-binding</keyword>
<evidence type="ECO:0000256" key="10">
    <source>
        <dbReference type="RuleBase" id="RU000577"/>
    </source>
</evidence>
<dbReference type="GO" id="GO:0006270">
    <property type="term" value="P:DNA replication initiation"/>
    <property type="evidence" value="ECO:0007669"/>
    <property type="project" value="UniProtKB-UniRule"/>
</dbReference>
<dbReference type="InterPro" id="IPR020591">
    <property type="entry name" value="Chromosome_initiator_DnaA-like"/>
</dbReference>
<dbReference type="InterPro" id="IPR013317">
    <property type="entry name" value="DnaA_dom"/>
</dbReference>
<feature type="domain" description="Chromosomal replication initiator DnaA C-terminal" evidence="14">
    <location>
        <begin position="373"/>
        <end position="442"/>
    </location>
</feature>
<dbReference type="InterPro" id="IPR003593">
    <property type="entry name" value="AAA+_ATPase"/>
</dbReference>
<keyword evidence="6 8" id="KW-0446">Lipid-binding</keyword>
<evidence type="ECO:0000256" key="12">
    <source>
        <dbReference type="SAM" id="MobiDB-lite"/>
    </source>
</evidence>
<feature type="domain" description="AAA+ ATPase" evidence="13">
    <location>
        <begin position="161"/>
        <end position="292"/>
    </location>
</feature>
<dbReference type="SUPFAM" id="SSF52540">
    <property type="entry name" value="P-loop containing nucleoside triphosphate hydrolases"/>
    <property type="match status" value="1"/>
</dbReference>
<evidence type="ECO:0000256" key="9">
    <source>
        <dbReference type="NCBIfam" id="TIGR00362"/>
    </source>
</evidence>
<dbReference type="GO" id="GO:0003688">
    <property type="term" value="F:DNA replication origin binding"/>
    <property type="evidence" value="ECO:0007669"/>
    <property type="project" value="UniProtKB-UniRule"/>
</dbReference>
<organism evidence="15 16">
    <name type="scientific">Pelagicoccus mobilis</name>
    <dbReference type="NCBI Taxonomy" id="415221"/>
    <lineage>
        <taxon>Bacteria</taxon>
        <taxon>Pseudomonadati</taxon>
        <taxon>Verrucomicrobiota</taxon>
        <taxon>Opitutia</taxon>
        <taxon>Puniceicoccales</taxon>
        <taxon>Pelagicoccaceae</taxon>
        <taxon>Pelagicoccus</taxon>
    </lineage>
</organism>
<dbReference type="PRINTS" id="PR00051">
    <property type="entry name" value="DNAA"/>
</dbReference>
<evidence type="ECO:0000256" key="7">
    <source>
        <dbReference type="ARBA" id="ARBA00023125"/>
    </source>
</evidence>
<comment type="subcellular location">
    <subcellularLocation>
        <location evidence="8">Cytoplasm</location>
    </subcellularLocation>
</comment>
<dbReference type="AlphaFoldDB" id="A0A934VP84"/>
<feature type="binding site" evidence="8">
    <location>
        <position position="172"/>
    </location>
    <ligand>
        <name>ATP</name>
        <dbReference type="ChEBI" id="CHEBI:30616"/>
    </ligand>
</feature>
<dbReference type="Pfam" id="PF11638">
    <property type="entry name" value="DnaA_N"/>
    <property type="match status" value="1"/>
</dbReference>
<dbReference type="GO" id="GO:0008289">
    <property type="term" value="F:lipid binding"/>
    <property type="evidence" value="ECO:0007669"/>
    <property type="project" value="UniProtKB-KW"/>
</dbReference>
<dbReference type="Gene3D" id="1.10.1750.10">
    <property type="match status" value="1"/>
</dbReference>
<dbReference type="EMBL" id="JAENIL010000002">
    <property type="protein sequence ID" value="MBK1875555.1"/>
    <property type="molecule type" value="Genomic_DNA"/>
</dbReference>
<dbReference type="GO" id="GO:0005524">
    <property type="term" value="F:ATP binding"/>
    <property type="evidence" value="ECO:0007669"/>
    <property type="project" value="UniProtKB-UniRule"/>
</dbReference>
<comment type="caution">
    <text evidence="15">The sequence shown here is derived from an EMBL/GenBank/DDBJ whole genome shotgun (WGS) entry which is preliminary data.</text>
</comment>
<evidence type="ECO:0000256" key="3">
    <source>
        <dbReference type="ARBA" id="ARBA00022705"/>
    </source>
</evidence>
<evidence type="ECO:0000256" key="5">
    <source>
        <dbReference type="ARBA" id="ARBA00022840"/>
    </source>
</evidence>
<feature type="region of interest" description="Domain III, AAA+ region" evidence="8">
    <location>
        <begin position="128"/>
        <end position="344"/>
    </location>
</feature>
<keyword evidence="3 8" id="KW-0235">DNA replication</keyword>
<comment type="domain">
    <text evidence="8">Domain I is involved in oligomerization and binding regulators, domain II is flexibile and of varying length in different bacteria, domain III forms the AAA+ region, while domain IV binds dsDNA.</text>
</comment>
<proteinExistence type="inferred from homology"/>
<protein>
    <recommendedName>
        <fullName evidence="8 9">Chromosomal replication initiator protein DnaA</fullName>
    </recommendedName>
</protein>
<comment type="subunit">
    <text evidence="8">Oligomerizes as a right-handed, spiral filament on DNA at oriC.</text>
</comment>
<dbReference type="NCBIfam" id="TIGR00362">
    <property type="entry name" value="DnaA"/>
    <property type="match status" value="1"/>
</dbReference>
<evidence type="ECO:0000256" key="4">
    <source>
        <dbReference type="ARBA" id="ARBA00022741"/>
    </source>
</evidence>
<reference evidence="15" key="1">
    <citation type="submission" date="2021-01" db="EMBL/GenBank/DDBJ databases">
        <title>Modified the classification status of verrucomicrobia.</title>
        <authorList>
            <person name="Feng X."/>
        </authorList>
    </citation>
    <scope>NUCLEOTIDE SEQUENCE</scope>
    <source>
        <strain evidence="15">KCTC 13126</strain>
    </source>
</reference>
<feature type="binding site" evidence="8">
    <location>
        <position position="175"/>
    </location>
    <ligand>
        <name>ATP</name>
        <dbReference type="ChEBI" id="CHEBI:30616"/>
    </ligand>
</feature>
<evidence type="ECO:0000256" key="1">
    <source>
        <dbReference type="ARBA" id="ARBA00006583"/>
    </source>
</evidence>
<dbReference type="Proteomes" id="UP000617628">
    <property type="component" value="Unassembled WGS sequence"/>
</dbReference>
<dbReference type="InterPro" id="IPR027417">
    <property type="entry name" value="P-loop_NTPase"/>
</dbReference>
<evidence type="ECO:0000313" key="16">
    <source>
        <dbReference type="Proteomes" id="UP000617628"/>
    </source>
</evidence>